<evidence type="ECO:0000313" key="4">
    <source>
        <dbReference type="EMBL" id="QDT34712.1"/>
    </source>
</evidence>
<dbReference type="RefSeq" id="WP_145203086.1">
    <property type="nucleotide sequence ID" value="NZ_CP036267.1"/>
</dbReference>
<comment type="similarity">
    <text evidence="1">Belongs to the sulfatase family.</text>
</comment>
<gene>
    <name evidence="4" type="primary">atsA_38</name>
    <name evidence="4" type="ORF">Mal48_39840</name>
</gene>
<evidence type="ECO:0000256" key="2">
    <source>
        <dbReference type="ARBA" id="ARBA00022801"/>
    </source>
</evidence>
<dbReference type="GO" id="GO:0004065">
    <property type="term" value="F:arylsulfatase activity"/>
    <property type="evidence" value="ECO:0007669"/>
    <property type="project" value="UniProtKB-EC"/>
</dbReference>
<dbReference type="PANTHER" id="PTHR42693:SF53">
    <property type="entry name" value="ENDO-4-O-SULFATASE"/>
    <property type="match status" value="1"/>
</dbReference>
<dbReference type="SUPFAM" id="SSF53649">
    <property type="entry name" value="Alkaline phosphatase-like"/>
    <property type="match status" value="1"/>
</dbReference>
<protein>
    <submittedName>
        <fullName evidence="4">Arylsulfatase</fullName>
        <ecNumber evidence="4">3.1.6.1</ecNumber>
    </submittedName>
</protein>
<reference evidence="4 5" key="1">
    <citation type="submission" date="2019-02" db="EMBL/GenBank/DDBJ databases">
        <title>Deep-cultivation of Planctomycetes and their phenomic and genomic characterization uncovers novel biology.</title>
        <authorList>
            <person name="Wiegand S."/>
            <person name="Jogler M."/>
            <person name="Boedeker C."/>
            <person name="Pinto D."/>
            <person name="Vollmers J."/>
            <person name="Rivas-Marin E."/>
            <person name="Kohn T."/>
            <person name="Peeters S.H."/>
            <person name="Heuer A."/>
            <person name="Rast P."/>
            <person name="Oberbeckmann S."/>
            <person name="Bunk B."/>
            <person name="Jeske O."/>
            <person name="Meyerdierks A."/>
            <person name="Storesund J.E."/>
            <person name="Kallscheuer N."/>
            <person name="Luecker S."/>
            <person name="Lage O.M."/>
            <person name="Pohl T."/>
            <person name="Merkel B.J."/>
            <person name="Hornburger P."/>
            <person name="Mueller R.-W."/>
            <person name="Bruemmer F."/>
            <person name="Labrenz M."/>
            <person name="Spormann A.M."/>
            <person name="Op den Camp H."/>
            <person name="Overmann J."/>
            <person name="Amann R."/>
            <person name="Jetten M.S.M."/>
            <person name="Mascher T."/>
            <person name="Medema M.H."/>
            <person name="Devos D.P."/>
            <person name="Kaster A.-K."/>
            <person name="Ovreas L."/>
            <person name="Rohde M."/>
            <person name="Galperin M.Y."/>
            <person name="Jogler C."/>
        </authorList>
    </citation>
    <scope>NUCLEOTIDE SEQUENCE [LARGE SCALE GENOMIC DNA]</scope>
    <source>
        <strain evidence="4 5">Mal48</strain>
    </source>
</reference>
<evidence type="ECO:0000259" key="3">
    <source>
        <dbReference type="Pfam" id="PF00884"/>
    </source>
</evidence>
<dbReference type="InterPro" id="IPR000917">
    <property type="entry name" value="Sulfatase_N"/>
</dbReference>
<feature type="domain" description="Sulfatase N-terminal" evidence="3">
    <location>
        <begin position="30"/>
        <end position="359"/>
    </location>
</feature>
<dbReference type="Gene3D" id="3.30.1120.10">
    <property type="match status" value="1"/>
</dbReference>
<dbReference type="AlphaFoldDB" id="A0A517QSW2"/>
<dbReference type="OrthoDB" id="9783154at2"/>
<sequence length="454" mass="50840">MSRMIPELLLACLFSLMFGGDSLQAESQPPNILIITADNLGYGDLACYNPDSPIVTPRLNELAQESARLTSFYTASPTCTVSRACLLTGRIPQRHRLTNQLGGLAGNYGVGLNQSEILIPDVLKKSPIPYNTGCFGKWNIGFAPGSRPTERGFDEFLGHASGNIDYYHHIYNGKHDLFKGIQEFDADGEYATDLFADAAIDFIKRKSKADAPWFCYLPFNSPHFPNKKNKLPGQKFEWQAPDRAFDPYEFGPDETDPQKRYYAVVTSLDEAIGRVLDSLEAAKVENQTFVFFFSDNGAFRLNREGLDVGINSPLRGGGVTCWEGGLRVAAMVRWPGKIEAGTIIDEPLWSPDLMVACAQLANTHLPADVVYDGKNPLPTLTQQAKSPHESFYFQYQRHAALRKGAWKIVREKPTNPWKLFNLESDLEEKNDAAKQSPEILRQLVDERNDWEDSF</sequence>
<dbReference type="Proteomes" id="UP000315724">
    <property type="component" value="Chromosome"/>
</dbReference>
<dbReference type="Pfam" id="PF00884">
    <property type="entry name" value="Sulfatase"/>
    <property type="match status" value="1"/>
</dbReference>
<dbReference type="InterPro" id="IPR017850">
    <property type="entry name" value="Alkaline_phosphatase_core_sf"/>
</dbReference>
<dbReference type="InterPro" id="IPR050738">
    <property type="entry name" value="Sulfatase"/>
</dbReference>
<keyword evidence="5" id="KW-1185">Reference proteome</keyword>
<proteinExistence type="inferred from homology"/>
<dbReference type="Gene3D" id="3.40.720.10">
    <property type="entry name" value="Alkaline Phosphatase, subunit A"/>
    <property type="match status" value="1"/>
</dbReference>
<dbReference type="PANTHER" id="PTHR42693">
    <property type="entry name" value="ARYLSULFATASE FAMILY MEMBER"/>
    <property type="match status" value="1"/>
</dbReference>
<organism evidence="4 5">
    <name type="scientific">Thalassoglobus polymorphus</name>
    <dbReference type="NCBI Taxonomy" id="2527994"/>
    <lineage>
        <taxon>Bacteria</taxon>
        <taxon>Pseudomonadati</taxon>
        <taxon>Planctomycetota</taxon>
        <taxon>Planctomycetia</taxon>
        <taxon>Planctomycetales</taxon>
        <taxon>Planctomycetaceae</taxon>
        <taxon>Thalassoglobus</taxon>
    </lineage>
</organism>
<dbReference type="EC" id="3.1.6.1" evidence="4"/>
<dbReference type="EMBL" id="CP036267">
    <property type="protein sequence ID" value="QDT34712.1"/>
    <property type="molecule type" value="Genomic_DNA"/>
</dbReference>
<dbReference type="KEGG" id="tpol:Mal48_39840"/>
<keyword evidence="2 4" id="KW-0378">Hydrolase</keyword>
<evidence type="ECO:0000256" key="1">
    <source>
        <dbReference type="ARBA" id="ARBA00008779"/>
    </source>
</evidence>
<accession>A0A517QSW2</accession>
<evidence type="ECO:0000313" key="5">
    <source>
        <dbReference type="Proteomes" id="UP000315724"/>
    </source>
</evidence>
<name>A0A517QSW2_9PLAN</name>